<proteinExistence type="predicted"/>
<dbReference type="Proteomes" id="UP000022311">
    <property type="component" value="Unassembled WGS sequence"/>
</dbReference>
<name>A0AAV3M3R5_9GAMM</name>
<protein>
    <submittedName>
        <fullName evidence="1">Uncharacterized protein</fullName>
    </submittedName>
</protein>
<sequence>MFLKCKSLNNYPVQPDKNVLNPLMKQPSIPFLCGSKNNKKLKIDSNAMKLKVK</sequence>
<evidence type="ECO:0000313" key="2">
    <source>
        <dbReference type="Proteomes" id="UP000022311"/>
    </source>
</evidence>
<accession>A0AAV3M3R5</accession>
<dbReference type="AlphaFoldDB" id="A0AAV3M3R5"/>
<evidence type="ECO:0000313" key="1">
    <source>
        <dbReference type="EMBL" id="EUD10418.1"/>
    </source>
</evidence>
<gene>
    <name evidence="1" type="ORF">HMPREF1563_2034</name>
</gene>
<dbReference type="EMBL" id="JALD01000051">
    <property type="protein sequence ID" value="EUD10418.1"/>
    <property type="molecule type" value="Genomic_DNA"/>
</dbReference>
<comment type="caution">
    <text evidence="1">The sequence shown here is derived from an EMBL/GenBank/DDBJ whole genome shotgun (WGS) entry which is preliminary data.</text>
</comment>
<reference evidence="1 2" key="1">
    <citation type="submission" date="2014-01" db="EMBL/GenBank/DDBJ databases">
        <authorList>
            <person name="Durkin A.S."/>
            <person name="McCorrison J."/>
            <person name="Torralba M."/>
            <person name="Gillis M."/>
            <person name="Haft D.H."/>
            <person name="Methe B."/>
            <person name="Sutton G."/>
            <person name="Nelson K.E."/>
        </authorList>
    </citation>
    <scope>NUCLEOTIDE SEQUENCE [LARGE SCALE GENOMIC DNA]</scope>
    <source>
        <strain evidence="1 2">205/92</strain>
    </source>
</reference>
<organism evidence="1 2">
    <name type="scientific">Providencia alcalifaciens 205/92</name>
    <dbReference type="NCBI Taxonomy" id="1256988"/>
    <lineage>
        <taxon>Bacteria</taxon>
        <taxon>Pseudomonadati</taxon>
        <taxon>Pseudomonadota</taxon>
        <taxon>Gammaproteobacteria</taxon>
        <taxon>Enterobacterales</taxon>
        <taxon>Morganellaceae</taxon>
        <taxon>Providencia</taxon>
    </lineage>
</organism>